<name>A0A6B9ZMB3_9BACT</name>
<dbReference type="PANTHER" id="PTHR43861">
    <property type="entry name" value="TRANS-ACONITATE 2-METHYLTRANSFERASE-RELATED"/>
    <property type="match status" value="1"/>
</dbReference>
<feature type="domain" description="Methyltransferase" evidence="3">
    <location>
        <begin position="42"/>
        <end position="132"/>
    </location>
</feature>
<evidence type="ECO:0000256" key="1">
    <source>
        <dbReference type="ARBA" id="ARBA00022603"/>
    </source>
</evidence>
<dbReference type="GO" id="GO:0032259">
    <property type="term" value="P:methylation"/>
    <property type="evidence" value="ECO:0007669"/>
    <property type="project" value="UniProtKB-KW"/>
</dbReference>
<dbReference type="SUPFAM" id="SSF53335">
    <property type="entry name" value="S-adenosyl-L-methionine-dependent methyltransferases"/>
    <property type="match status" value="1"/>
</dbReference>
<dbReference type="Gene3D" id="3.40.50.150">
    <property type="entry name" value="Vaccinia Virus protein VP39"/>
    <property type="match status" value="1"/>
</dbReference>
<dbReference type="RefSeq" id="WP_162334218.1">
    <property type="nucleotide sequence ID" value="NZ_CP048113.1"/>
</dbReference>
<sequence length="200" mass="22734">MKNVFEKYNLIADWFAAHRYQGLIEKGYLDKLIKHVGKNAAILDLGCGTGMPIMDYLTNQGMHVTGVDASYRMLEIAKKHRPSAEFIQSDMRSLSLDRKFDAIVAWHSFFHLPAEDQPSMFQIFEDHLEDHGVLIFTSGTAHGVSWGENGGELLFHASLDPNQYESLLEEHHFHVLEHIIDDPECGEATVWMAQLHQTPS</sequence>
<gene>
    <name evidence="4" type="ORF">GWR21_24265</name>
</gene>
<keyword evidence="2 4" id="KW-0808">Transferase</keyword>
<dbReference type="PANTHER" id="PTHR43861:SF1">
    <property type="entry name" value="TRANS-ACONITATE 2-METHYLTRANSFERASE"/>
    <property type="match status" value="1"/>
</dbReference>
<accession>A0A6B9ZMB3</accession>
<dbReference type="Proteomes" id="UP000476411">
    <property type="component" value="Chromosome"/>
</dbReference>
<dbReference type="KEGG" id="chih:GWR21_24265"/>
<protein>
    <submittedName>
        <fullName evidence="4">Class I SAM-dependent methyltransferase</fullName>
    </submittedName>
</protein>
<dbReference type="InterPro" id="IPR029063">
    <property type="entry name" value="SAM-dependent_MTases_sf"/>
</dbReference>
<dbReference type="AlphaFoldDB" id="A0A6B9ZMB3"/>
<evidence type="ECO:0000256" key="2">
    <source>
        <dbReference type="ARBA" id="ARBA00022679"/>
    </source>
</evidence>
<dbReference type="CDD" id="cd02440">
    <property type="entry name" value="AdoMet_MTases"/>
    <property type="match status" value="1"/>
</dbReference>
<evidence type="ECO:0000259" key="3">
    <source>
        <dbReference type="Pfam" id="PF13649"/>
    </source>
</evidence>
<keyword evidence="1 4" id="KW-0489">Methyltransferase</keyword>
<dbReference type="EMBL" id="CP048113">
    <property type="protein sequence ID" value="QHS62584.1"/>
    <property type="molecule type" value="Genomic_DNA"/>
</dbReference>
<dbReference type="InterPro" id="IPR041698">
    <property type="entry name" value="Methyltransf_25"/>
</dbReference>
<organism evidence="4 5">
    <name type="scientific">Chitinophaga agri</name>
    <dbReference type="NCBI Taxonomy" id="2703787"/>
    <lineage>
        <taxon>Bacteria</taxon>
        <taxon>Pseudomonadati</taxon>
        <taxon>Bacteroidota</taxon>
        <taxon>Chitinophagia</taxon>
        <taxon>Chitinophagales</taxon>
        <taxon>Chitinophagaceae</taxon>
        <taxon>Chitinophaga</taxon>
    </lineage>
</organism>
<keyword evidence="5" id="KW-1185">Reference proteome</keyword>
<proteinExistence type="predicted"/>
<evidence type="ECO:0000313" key="5">
    <source>
        <dbReference type="Proteomes" id="UP000476411"/>
    </source>
</evidence>
<reference evidence="4 5" key="1">
    <citation type="submission" date="2020-01" db="EMBL/GenBank/DDBJ databases">
        <title>Complete genome sequence of Chitinophaga sp. H33E-04 isolated from quinoa roots.</title>
        <authorList>
            <person name="Weon H.-Y."/>
            <person name="Lee S.A."/>
        </authorList>
    </citation>
    <scope>NUCLEOTIDE SEQUENCE [LARGE SCALE GENOMIC DNA]</scope>
    <source>
        <strain evidence="4 5">H33E-04</strain>
    </source>
</reference>
<dbReference type="Pfam" id="PF13649">
    <property type="entry name" value="Methyltransf_25"/>
    <property type="match status" value="1"/>
</dbReference>
<dbReference type="GO" id="GO:0008168">
    <property type="term" value="F:methyltransferase activity"/>
    <property type="evidence" value="ECO:0007669"/>
    <property type="project" value="UniProtKB-KW"/>
</dbReference>
<evidence type="ECO:0000313" key="4">
    <source>
        <dbReference type="EMBL" id="QHS62584.1"/>
    </source>
</evidence>